<evidence type="ECO:0000256" key="6">
    <source>
        <dbReference type="SAM" id="Phobius"/>
    </source>
</evidence>
<protein>
    <submittedName>
        <fullName evidence="7">Uncharacterized protein</fullName>
    </submittedName>
</protein>
<feature type="transmembrane region" description="Helical" evidence="6">
    <location>
        <begin position="242"/>
        <end position="264"/>
    </location>
</feature>
<comment type="subcellular location">
    <subcellularLocation>
        <location evidence="1">Membrane</location>
        <topology evidence="1">Multi-pass membrane protein</topology>
    </subcellularLocation>
</comment>
<evidence type="ECO:0000256" key="4">
    <source>
        <dbReference type="ARBA" id="ARBA00022989"/>
    </source>
</evidence>
<evidence type="ECO:0000256" key="5">
    <source>
        <dbReference type="ARBA" id="ARBA00023136"/>
    </source>
</evidence>
<gene>
    <name evidence="7" type="ORF">VTL71DRAFT_6825</name>
</gene>
<feature type="transmembrane region" description="Helical" evidence="6">
    <location>
        <begin position="54"/>
        <end position="76"/>
    </location>
</feature>
<keyword evidence="5 6" id="KW-0472">Membrane</keyword>
<keyword evidence="8" id="KW-1185">Reference proteome</keyword>
<feature type="transmembrane region" description="Helical" evidence="6">
    <location>
        <begin position="108"/>
        <end position="125"/>
    </location>
</feature>
<reference evidence="7 8" key="1">
    <citation type="journal article" date="2024" name="Commun. Biol.">
        <title>Comparative genomic analysis of thermophilic fungi reveals convergent evolutionary adaptations and gene losses.</title>
        <authorList>
            <person name="Steindorff A.S."/>
            <person name="Aguilar-Pontes M.V."/>
            <person name="Robinson A.J."/>
            <person name="Andreopoulos B."/>
            <person name="LaButti K."/>
            <person name="Kuo A."/>
            <person name="Mondo S."/>
            <person name="Riley R."/>
            <person name="Otillar R."/>
            <person name="Haridas S."/>
            <person name="Lipzen A."/>
            <person name="Grimwood J."/>
            <person name="Schmutz J."/>
            <person name="Clum A."/>
            <person name="Reid I.D."/>
            <person name="Moisan M.C."/>
            <person name="Butler G."/>
            <person name="Nguyen T.T.M."/>
            <person name="Dewar K."/>
            <person name="Conant G."/>
            <person name="Drula E."/>
            <person name="Henrissat B."/>
            <person name="Hansel C."/>
            <person name="Singer S."/>
            <person name="Hutchinson M.I."/>
            <person name="de Vries R.P."/>
            <person name="Natvig D.O."/>
            <person name="Powell A.J."/>
            <person name="Tsang A."/>
            <person name="Grigoriev I.V."/>
        </authorList>
    </citation>
    <scope>NUCLEOTIDE SEQUENCE [LARGE SCALE GENOMIC DNA]</scope>
    <source>
        <strain evidence="7 8">CBS 494.80</strain>
    </source>
</reference>
<keyword evidence="2" id="KW-0813">Transport</keyword>
<evidence type="ECO:0000256" key="3">
    <source>
        <dbReference type="ARBA" id="ARBA00022692"/>
    </source>
</evidence>
<dbReference type="PANTHER" id="PTHR19432:SF35">
    <property type="entry name" value="SOLUTE CARRIER FAMILY 45 MEMBER 3 ISOFORM X1"/>
    <property type="match status" value="1"/>
</dbReference>
<dbReference type="InterPro" id="IPR036259">
    <property type="entry name" value="MFS_trans_sf"/>
</dbReference>
<evidence type="ECO:0000313" key="7">
    <source>
        <dbReference type="EMBL" id="KAL2062559.1"/>
    </source>
</evidence>
<dbReference type="Proteomes" id="UP001595075">
    <property type="component" value="Unassembled WGS sequence"/>
</dbReference>
<feature type="transmembrane region" description="Helical" evidence="6">
    <location>
        <begin position="165"/>
        <end position="184"/>
    </location>
</feature>
<dbReference type="PANTHER" id="PTHR19432">
    <property type="entry name" value="SUGAR TRANSPORTER"/>
    <property type="match status" value="1"/>
</dbReference>
<keyword evidence="4 6" id="KW-1133">Transmembrane helix</keyword>
<accession>A0ABR4BY06</accession>
<organism evidence="7 8">
    <name type="scientific">Oculimacula yallundae</name>
    <dbReference type="NCBI Taxonomy" id="86028"/>
    <lineage>
        <taxon>Eukaryota</taxon>
        <taxon>Fungi</taxon>
        <taxon>Dikarya</taxon>
        <taxon>Ascomycota</taxon>
        <taxon>Pezizomycotina</taxon>
        <taxon>Leotiomycetes</taxon>
        <taxon>Helotiales</taxon>
        <taxon>Ploettnerulaceae</taxon>
        <taxon>Oculimacula</taxon>
    </lineage>
</organism>
<evidence type="ECO:0000313" key="8">
    <source>
        <dbReference type="Proteomes" id="UP001595075"/>
    </source>
</evidence>
<feature type="transmembrane region" description="Helical" evidence="6">
    <location>
        <begin position="210"/>
        <end position="230"/>
    </location>
</feature>
<proteinExistence type="predicted"/>
<evidence type="ECO:0000256" key="2">
    <source>
        <dbReference type="ARBA" id="ARBA00022448"/>
    </source>
</evidence>
<dbReference type="EMBL" id="JAZHXI010000017">
    <property type="protein sequence ID" value="KAL2062559.1"/>
    <property type="molecule type" value="Genomic_DNA"/>
</dbReference>
<dbReference type="SUPFAM" id="SSF103473">
    <property type="entry name" value="MFS general substrate transporter"/>
    <property type="match status" value="1"/>
</dbReference>
<evidence type="ECO:0000256" key="1">
    <source>
        <dbReference type="ARBA" id="ARBA00004141"/>
    </source>
</evidence>
<comment type="caution">
    <text evidence="7">The sequence shown here is derived from an EMBL/GenBank/DDBJ whole genome shotgun (WGS) entry which is preliminary data.</text>
</comment>
<name>A0ABR4BY06_9HELO</name>
<feature type="transmembrane region" description="Helical" evidence="6">
    <location>
        <begin position="322"/>
        <end position="342"/>
    </location>
</feature>
<sequence length="348" mass="38083">MASRAIIIENYATSDQAVASAWTSRMQGIGSILGFLLGSLPRPEIKPRGFASEFSILCVLGSALLLISALVSAFYIKTDFDSVIADRQAAKDRSASFIKGLSAIPREIWQIFAIQFFAWLGWFPFRTYYTSWLAETYVINSPIRSNTADVELDLHSRAARLGSIAGLYLSITAFVANCVLPFAVTSLNKISNSNQIVRLPRKDPEPPTKAMLQVWIASHIYFAIIAFLAGRVGSQIGTVFMISSLGFSWAVTLWIPFCLIGIILSREQEDYLDRAAVGHQPPQLGLVVGLHNAAISVPQILSALICSFTFTTSGDTAEGTLMVLLSGGCWALVAAFVLWIFFVDLQRI</sequence>
<keyword evidence="3 6" id="KW-0812">Transmembrane</keyword>